<feature type="transmembrane region" description="Helical" evidence="7">
    <location>
        <begin position="21"/>
        <end position="39"/>
    </location>
</feature>
<keyword evidence="5 7" id="KW-0472">Membrane</keyword>
<feature type="transmembrane region" description="Helical" evidence="7">
    <location>
        <begin position="208"/>
        <end position="226"/>
    </location>
</feature>
<dbReference type="Pfam" id="PF13347">
    <property type="entry name" value="MFS_2"/>
    <property type="match status" value="1"/>
</dbReference>
<feature type="transmembrane region" description="Helical" evidence="7">
    <location>
        <begin position="479"/>
        <end position="501"/>
    </location>
</feature>
<accession>A0A6A6NLW3</accession>
<gene>
    <name evidence="8" type="ORF">BDY21DRAFT_294897</name>
</gene>
<feature type="transmembrane region" description="Helical" evidence="7">
    <location>
        <begin position="408"/>
        <end position="430"/>
    </location>
</feature>
<dbReference type="EMBL" id="MU001712">
    <property type="protein sequence ID" value="KAF2452324.1"/>
    <property type="molecule type" value="Genomic_DNA"/>
</dbReference>
<dbReference type="Gene3D" id="1.20.1250.20">
    <property type="entry name" value="MFS general substrate transporter like domains"/>
    <property type="match status" value="1"/>
</dbReference>
<dbReference type="OrthoDB" id="28755at2759"/>
<evidence type="ECO:0000313" key="8">
    <source>
        <dbReference type="EMBL" id="KAF2452324.1"/>
    </source>
</evidence>
<feature type="region of interest" description="Disordered" evidence="6">
    <location>
        <begin position="508"/>
        <end position="533"/>
    </location>
</feature>
<feature type="transmembrane region" description="Helical" evidence="7">
    <location>
        <begin position="130"/>
        <end position="149"/>
    </location>
</feature>
<sequence length="561" mass="59653">MAAGVAEWRGTPHIKGSTETMRMALLTFSLIGLQFTWGIEMTYCTPYLLQLGLTKSKTSLVWIAGPLSGLVMQPVVGVIADRSTSRWGRRRPFMVGGAVVVAACLLVLGWTKELVGLFVSEPRAKRDITIAVAVLSIYGVDFAINAVQASCRSLVVDTLPISKQQLGSAWGGRMVAIGHLIGYGAGAVDLEALFGPTLGDTQFKQLTAISAMALCISVGVTCWATTERILISNGKEHHEQLGAVETLTKILKTATNLPPRIDAICWIQFWAWVGWFPFLFYGTTWVGEIYLRYEAPATTVRAHAVGAPVAGDEDTLGDIGRIGSQALIVFSIITFVASFAMPLLVKSPEHERGGGAARGFTPRPPPKLAPLMEAAEKRKPSLLTAWMCSHLLFAGSMVLAPFTTSVRFATVIVALCGIPWACQCWAPFTFMGVEINRLSSSASPTSSSSPSAHLYRRLSLGTTGGAHAGSVSGVYLGILNLYTTLPQFVGTFISWVVFSVLEPGPSAELAPDGDGEAGEAPAEEGQLGEGPRRDGPNAIAVCLFIGALAAVGSAVATRRLR</sequence>
<dbReference type="InterPro" id="IPR036259">
    <property type="entry name" value="MFS_trans_sf"/>
</dbReference>
<keyword evidence="2" id="KW-0813">Transport</keyword>
<dbReference type="AlphaFoldDB" id="A0A6A6NLW3"/>
<name>A0A6A6NLW3_9PEZI</name>
<organism evidence="8 9">
    <name type="scientific">Lineolata rhizophorae</name>
    <dbReference type="NCBI Taxonomy" id="578093"/>
    <lineage>
        <taxon>Eukaryota</taxon>
        <taxon>Fungi</taxon>
        <taxon>Dikarya</taxon>
        <taxon>Ascomycota</taxon>
        <taxon>Pezizomycotina</taxon>
        <taxon>Dothideomycetes</taxon>
        <taxon>Dothideomycetes incertae sedis</taxon>
        <taxon>Lineolatales</taxon>
        <taxon>Lineolataceae</taxon>
        <taxon>Lineolata</taxon>
    </lineage>
</organism>
<proteinExistence type="predicted"/>
<evidence type="ECO:0000256" key="2">
    <source>
        <dbReference type="ARBA" id="ARBA00022448"/>
    </source>
</evidence>
<dbReference type="PANTHER" id="PTHR19432">
    <property type="entry name" value="SUGAR TRANSPORTER"/>
    <property type="match status" value="1"/>
</dbReference>
<evidence type="ECO:0008006" key="10">
    <source>
        <dbReference type="Google" id="ProtNLM"/>
    </source>
</evidence>
<dbReference type="GO" id="GO:0008506">
    <property type="term" value="F:sucrose:proton symporter activity"/>
    <property type="evidence" value="ECO:0007669"/>
    <property type="project" value="TreeGrafter"/>
</dbReference>
<feature type="transmembrane region" description="Helical" evidence="7">
    <location>
        <begin position="261"/>
        <end position="281"/>
    </location>
</feature>
<evidence type="ECO:0000256" key="1">
    <source>
        <dbReference type="ARBA" id="ARBA00004141"/>
    </source>
</evidence>
<feature type="transmembrane region" description="Helical" evidence="7">
    <location>
        <begin position="538"/>
        <end position="557"/>
    </location>
</feature>
<evidence type="ECO:0000256" key="6">
    <source>
        <dbReference type="SAM" id="MobiDB-lite"/>
    </source>
</evidence>
<feature type="transmembrane region" description="Helical" evidence="7">
    <location>
        <begin position="170"/>
        <end position="188"/>
    </location>
</feature>
<feature type="transmembrane region" description="Helical" evidence="7">
    <location>
        <begin position="92"/>
        <end position="110"/>
    </location>
</feature>
<evidence type="ECO:0000256" key="3">
    <source>
        <dbReference type="ARBA" id="ARBA00022692"/>
    </source>
</evidence>
<dbReference type="SUPFAM" id="SSF103473">
    <property type="entry name" value="MFS general substrate transporter"/>
    <property type="match status" value="1"/>
</dbReference>
<keyword evidence="9" id="KW-1185">Reference proteome</keyword>
<keyword evidence="3 7" id="KW-0812">Transmembrane</keyword>
<dbReference type="Proteomes" id="UP000799766">
    <property type="component" value="Unassembled WGS sequence"/>
</dbReference>
<feature type="transmembrane region" description="Helical" evidence="7">
    <location>
        <begin position="326"/>
        <end position="345"/>
    </location>
</feature>
<evidence type="ECO:0000313" key="9">
    <source>
        <dbReference type="Proteomes" id="UP000799766"/>
    </source>
</evidence>
<reference evidence="8" key="1">
    <citation type="journal article" date="2020" name="Stud. Mycol.">
        <title>101 Dothideomycetes genomes: a test case for predicting lifestyles and emergence of pathogens.</title>
        <authorList>
            <person name="Haridas S."/>
            <person name="Albert R."/>
            <person name="Binder M."/>
            <person name="Bloem J."/>
            <person name="Labutti K."/>
            <person name="Salamov A."/>
            <person name="Andreopoulos B."/>
            <person name="Baker S."/>
            <person name="Barry K."/>
            <person name="Bills G."/>
            <person name="Bluhm B."/>
            <person name="Cannon C."/>
            <person name="Castanera R."/>
            <person name="Culley D."/>
            <person name="Daum C."/>
            <person name="Ezra D."/>
            <person name="Gonzalez J."/>
            <person name="Henrissat B."/>
            <person name="Kuo A."/>
            <person name="Liang C."/>
            <person name="Lipzen A."/>
            <person name="Lutzoni F."/>
            <person name="Magnuson J."/>
            <person name="Mondo S."/>
            <person name="Nolan M."/>
            <person name="Ohm R."/>
            <person name="Pangilinan J."/>
            <person name="Park H.-J."/>
            <person name="Ramirez L."/>
            <person name="Alfaro M."/>
            <person name="Sun H."/>
            <person name="Tritt A."/>
            <person name="Yoshinaga Y."/>
            <person name="Zwiers L.-H."/>
            <person name="Turgeon B."/>
            <person name="Goodwin S."/>
            <person name="Spatafora J."/>
            <person name="Crous P."/>
            <person name="Grigoriev I."/>
        </authorList>
    </citation>
    <scope>NUCLEOTIDE SEQUENCE</scope>
    <source>
        <strain evidence="8">ATCC 16933</strain>
    </source>
</reference>
<keyword evidence="4 7" id="KW-1133">Transmembrane helix</keyword>
<feature type="transmembrane region" description="Helical" evidence="7">
    <location>
        <begin position="382"/>
        <end position="402"/>
    </location>
</feature>
<feature type="transmembrane region" description="Helical" evidence="7">
    <location>
        <begin position="59"/>
        <end position="80"/>
    </location>
</feature>
<comment type="subcellular location">
    <subcellularLocation>
        <location evidence="1">Membrane</location>
        <topology evidence="1">Multi-pass membrane protein</topology>
    </subcellularLocation>
</comment>
<protein>
    <recommendedName>
        <fullName evidence="10">Sucrose transport protein</fullName>
    </recommendedName>
</protein>
<evidence type="ECO:0000256" key="5">
    <source>
        <dbReference type="ARBA" id="ARBA00023136"/>
    </source>
</evidence>
<dbReference type="GO" id="GO:0005886">
    <property type="term" value="C:plasma membrane"/>
    <property type="evidence" value="ECO:0007669"/>
    <property type="project" value="TreeGrafter"/>
</dbReference>
<evidence type="ECO:0000256" key="4">
    <source>
        <dbReference type="ARBA" id="ARBA00022989"/>
    </source>
</evidence>
<evidence type="ECO:0000256" key="7">
    <source>
        <dbReference type="SAM" id="Phobius"/>
    </source>
</evidence>
<dbReference type="PANTHER" id="PTHR19432:SF76">
    <property type="entry name" value="TRANSPORTER, PUTATIVE (EUROFUNG)-RELATED"/>
    <property type="match status" value="1"/>
</dbReference>